<evidence type="ECO:0000313" key="3">
    <source>
        <dbReference type="EMBL" id="GES81078.1"/>
    </source>
</evidence>
<gene>
    <name evidence="3" type="ORF">RCL2_000833900</name>
    <name evidence="2" type="ORF">RclHR1_00160036</name>
</gene>
<dbReference type="AlphaFoldDB" id="A0A2Z6QGM0"/>
<dbReference type="Proteomes" id="UP000247702">
    <property type="component" value="Unassembled WGS sequence"/>
</dbReference>
<proteinExistence type="predicted"/>
<dbReference type="EMBL" id="BEXD01000668">
    <property type="protein sequence ID" value="GBB89320.1"/>
    <property type="molecule type" value="Genomic_DNA"/>
</dbReference>
<reference evidence="3" key="2">
    <citation type="submission" date="2019-10" db="EMBL/GenBank/DDBJ databases">
        <title>Conservation and host-specific expression of non-tandemly repeated heterogenous ribosome RNA gene in arbuscular mycorrhizal fungi.</title>
        <authorList>
            <person name="Maeda T."/>
            <person name="Kobayashi Y."/>
            <person name="Nakagawa T."/>
            <person name="Ezawa T."/>
            <person name="Yamaguchi K."/>
            <person name="Bino T."/>
            <person name="Nishimoto Y."/>
            <person name="Shigenobu S."/>
            <person name="Kawaguchi M."/>
        </authorList>
    </citation>
    <scope>NUCLEOTIDE SEQUENCE</scope>
    <source>
        <strain evidence="3">HR1</strain>
    </source>
</reference>
<reference evidence="2 4" key="1">
    <citation type="submission" date="2017-11" db="EMBL/GenBank/DDBJ databases">
        <title>The genome of Rhizophagus clarus HR1 reveals common genetic basis of auxotrophy among arbuscular mycorrhizal fungi.</title>
        <authorList>
            <person name="Kobayashi Y."/>
        </authorList>
    </citation>
    <scope>NUCLEOTIDE SEQUENCE [LARGE SCALE GENOMIC DNA]</scope>
    <source>
        <strain evidence="2 4">HR1</strain>
    </source>
</reference>
<dbReference type="Proteomes" id="UP000615446">
    <property type="component" value="Unassembled WGS sequence"/>
</dbReference>
<dbReference type="OrthoDB" id="2436510at2759"/>
<dbReference type="Gene3D" id="1.25.40.420">
    <property type="match status" value="1"/>
</dbReference>
<organism evidence="2 4">
    <name type="scientific">Rhizophagus clarus</name>
    <dbReference type="NCBI Taxonomy" id="94130"/>
    <lineage>
        <taxon>Eukaryota</taxon>
        <taxon>Fungi</taxon>
        <taxon>Fungi incertae sedis</taxon>
        <taxon>Mucoromycota</taxon>
        <taxon>Glomeromycotina</taxon>
        <taxon>Glomeromycetes</taxon>
        <taxon>Glomerales</taxon>
        <taxon>Glomeraceae</taxon>
        <taxon>Rhizophagus</taxon>
    </lineage>
</organism>
<name>A0A2Z6QGM0_9GLOM</name>
<dbReference type="Pfam" id="PF07707">
    <property type="entry name" value="BACK"/>
    <property type="match status" value="1"/>
</dbReference>
<sequence length="173" mass="20574">MVLSECIQRFLIEDENKSSQYDHIELLKMVFQHGTFIILENHCLKTICQIPNILFGTDKILLLPAQILALLLKQDDLVLDEIEIWNNLIRWATVNKDPSKWTNDELNLMEKTLSRFIPLIRFHNISSEEYYVKVLPYNDLLPENLKNEILKFYLVTKVHRWDHNHQDSLLMLT</sequence>
<keyword evidence="4" id="KW-1185">Reference proteome</keyword>
<feature type="domain" description="BACK" evidence="1">
    <location>
        <begin position="39"/>
        <end position="98"/>
    </location>
</feature>
<comment type="caution">
    <text evidence="2">The sequence shown here is derived from an EMBL/GenBank/DDBJ whole genome shotgun (WGS) entry which is preliminary data.</text>
</comment>
<evidence type="ECO:0000259" key="1">
    <source>
        <dbReference type="Pfam" id="PF07707"/>
    </source>
</evidence>
<evidence type="ECO:0000313" key="2">
    <source>
        <dbReference type="EMBL" id="GBB89320.1"/>
    </source>
</evidence>
<evidence type="ECO:0000313" key="4">
    <source>
        <dbReference type="Proteomes" id="UP000247702"/>
    </source>
</evidence>
<dbReference type="InterPro" id="IPR011705">
    <property type="entry name" value="BACK"/>
</dbReference>
<accession>A0A2Z6QGM0</accession>
<protein>
    <submittedName>
        <fullName evidence="3">BTB/POZ domain-containing protein</fullName>
    </submittedName>
</protein>
<dbReference type="EMBL" id="BLAL01000053">
    <property type="protein sequence ID" value="GES81078.1"/>
    <property type="molecule type" value="Genomic_DNA"/>
</dbReference>